<dbReference type="PRINTS" id="PR00941">
    <property type="entry name" value="CDATPASE"/>
</dbReference>
<evidence type="ECO:0000256" key="13">
    <source>
        <dbReference type="ARBA" id="ARBA00023136"/>
    </source>
</evidence>
<dbReference type="InterPro" id="IPR017969">
    <property type="entry name" value="Heavy-metal-associated_CS"/>
</dbReference>
<evidence type="ECO:0000256" key="10">
    <source>
        <dbReference type="ARBA" id="ARBA00022967"/>
    </source>
</evidence>
<dbReference type="InterPro" id="IPR023298">
    <property type="entry name" value="ATPase_P-typ_TM_dom_sf"/>
</dbReference>
<dbReference type="NCBIfam" id="TIGR01525">
    <property type="entry name" value="ATPase-IB_hvy"/>
    <property type="match status" value="1"/>
</dbReference>
<dbReference type="SUPFAM" id="SSF81653">
    <property type="entry name" value="Calcium ATPase, transduction domain A"/>
    <property type="match status" value="1"/>
</dbReference>
<keyword evidence="12" id="KW-0813">Transport</keyword>
<keyword evidence="12" id="KW-0406">Ion transport</keyword>
<dbReference type="InterPro" id="IPR036163">
    <property type="entry name" value="HMA_dom_sf"/>
</dbReference>
<name>A0A4P5P5D5_9ENTE</name>
<accession>A0A4P5P5D5</accession>
<evidence type="ECO:0000256" key="1">
    <source>
        <dbReference type="ARBA" id="ARBA00004651"/>
    </source>
</evidence>
<evidence type="ECO:0000256" key="6">
    <source>
        <dbReference type="ARBA" id="ARBA00022692"/>
    </source>
</evidence>
<dbReference type="GO" id="GO:0008551">
    <property type="term" value="F:P-type cadmium transporter activity"/>
    <property type="evidence" value="ECO:0007669"/>
    <property type="project" value="UniProtKB-EC"/>
</dbReference>
<evidence type="ECO:0000256" key="9">
    <source>
        <dbReference type="ARBA" id="ARBA00022840"/>
    </source>
</evidence>
<gene>
    <name evidence="18" type="ORF">NRIC_07910</name>
</gene>
<dbReference type="InterPro" id="IPR023214">
    <property type="entry name" value="HAD_sf"/>
</dbReference>
<dbReference type="InterPro" id="IPR059000">
    <property type="entry name" value="ATPase_P-type_domA"/>
</dbReference>
<evidence type="ECO:0000256" key="8">
    <source>
        <dbReference type="ARBA" id="ARBA00022741"/>
    </source>
</evidence>
<dbReference type="InterPro" id="IPR001757">
    <property type="entry name" value="P_typ_ATPase"/>
</dbReference>
<dbReference type="SUPFAM" id="SSF56784">
    <property type="entry name" value="HAD-like"/>
    <property type="match status" value="1"/>
</dbReference>
<dbReference type="Pfam" id="PF00403">
    <property type="entry name" value="HMA"/>
    <property type="match status" value="1"/>
</dbReference>
<evidence type="ECO:0000313" key="19">
    <source>
        <dbReference type="Proteomes" id="UP000290567"/>
    </source>
</evidence>
<comment type="similarity">
    <text evidence="2 16">Belongs to the cation transport ATPase (P-type) (TC 3.A.3) family. Type IB subfamily.</text>
</comment>
<comment type="caution">
    <text evidence="18">The sequence shown here is derived from an EMBL/GenBank/DDBJ whole genome shotgun (WGS) entry which is preliminary data.</text>
</comment>
<dbReference type="SFLD" id="SFLDF00027">
    <property type="entry name" value="p-type_atpase"/>
    <property type="match status" value="1"/>
</dbReference>
<dbReference type="Pfam" id="PF00122">
    <property type="entry name" value="E1-E2_ATPase"/>
    <property type="match status" value="1"/>
</dbReference>
<dbReference type="Gene3D" id="2.70.150.10">
    <property type="entry name" value="Calcium-transporting ATPase, cytoplasmic transduction domain A"/>
    <property type="match status" value="1"/>
</dbReference>
<keyword evidence="7 16" id="KW-0479">Metal-binding</keyword>
<protein>
    <recommendedName>
        <fullName evidence="14">Cd(2+)-exporting ATPase</fullName>
        <ecNumber evidence="14">7.2.2.21</ecNumber>
    </recommendedName>
</protein>
<dbReference type="Gene3D" id="3.40.50.1000">
    <property type="entry name" value="HAD superfamily/HAD-like"/>
    <property type="match status" value="1"/>
</dbReference>
<keyword evidence="6 16" id="KW-0812">Transmembrane</keyword>
<keyword evidence="4" id="KW-0104">Cadmium</keyword>
<dbReference type="InterPro" id="IPR023299">
    <property type="entry name" value="ATPase_P-typ_cyto_dom_N"/>
</dbReference>
<dbReference type="SUPFAM" id="SSF81665">
    <property type="entry name" value="Calcium ATPase, transmembrane domain M"/>
    <property type="match status" value="1"/>
</dbReference>
<dbReference type="NCBIfam" id="TIGR01512">
    <property type="entry name" value="ATPase-IB2_Cd"/>
    <property type="match status" value="1"/>
</dbReference>
<dbReference type="PROSITE" id="PS50846">
    <property type="entry name" value="HMA_2"/>
    <property type="match status" value="1"/>
</dbReference>
<dbReference type="InterPro" id="IPR044492">
    <property type="entry name" value="P_typ_ATPase_HD_dom"/>
</dbReference>
<dbReference type="SFLD" id="SFLDS00003">
    <property type="entry name" value="Haloacid_Dehalogenase"/>
    <property type="match status" value="1"/>
</dbReference>
<evidence type="ECO:0000256" key="5">
    <source>
        <dbReference type="ARBA" id="ARBA00022553"/>
    </source>
</evidence>
<dbReference type="OrthoDB" id="9813266at2"/>
<evidence type="ECO:0000256" key="3">
    <source>
        <dbReference type="ARBA" id="ARBA00022475"/>
    </source>
</evidence>
<proteinExistence type="inferred from homology"/>
<feature type="transmembrane region" description="Helical" evidence="16">
    <location>
        <begin position="341"/>
        <end position="362"/>
    </location>
</feature>
<dbReference type="AlphaFoldDB" id="A0A4P5P5D5"/>
<organism evidence="18 19">
    <name type="scientific">Enterococcus florum</name>
    <dbReference type="NCBI Taxonomy" id="2480627"/>
    <lineage>
        <taxon>Bacteria</taxon>
        <taxon>Bacillati</taxon>
        <taxon>Bacillota</taxon>
        <taxon>Bacilli</taxon>
        <taxon>Lactobacillales</taxon>
        <taxon>Enterococcaceae</taxon>
        <taxon>Enterococcus</taxon>
    </lineage>
</organism>
<keyword evidence="13 16" id="KW-0472">Membrane</keyword>
<comment type="caution">
    <text evidence="16">Lacks conserved residue(s) required for the propagation of feature annotation.</text>
</comment>
<keyword evidence="3 16" id="KW-1003">Cell membrane</keyword>
<feature type="transmembrane region" description="Helical" evidence="16">
    <location>
        <begin position="637"/>
        <end position="656"/>
    </location>
</feature>
<dbReference type="CDD" id="cd07548">
    <property type="entry name" value="P-type_ATPase-Cd_Zn_Co_like"/>
    <property type="match status" value="1"/>
</dbReference>
<dbReference type="InterPro" id="IPR006121">
    <property type="entry name" value="HMA_dom"/>
</dbReference>
<dbReference type="InterPro" id="IPR036412">
    <property type="entry name" value="HAD-like_sf"/>
</dbReference>
<dbReference type="EMBL" id="BJCC01000007">
    <property type="protein sequence ID" value="GCF92900.1"/>
    <property type="molecule type" value="Genomic_DNA"/>
</dbReference>
<dbReference type="SFLD" id="SFLDG00002">
    <property type="entry name" value="C1.7:_P-type_atpase_like"/>
    <property type="match status" value="1"/>
</dbReference>
<dbReference type="PANTHER" id="PTHR48085">
    <property type="entry name" value="CADMIUM/ZINC-TRANSPORTING ATPASE HMA2-RELATED"/>
    <property type="match status" value="1"/>
</dbReference>
<dbReference type="Proteomes" id="UP000290567">
    <property type="component" value="Unassembled WGS sequence"/>
</dbReference>
<dbReference type="InterPro" id="IPR018303">
    <property type="entry name" value="ATPase_P-typ_P_site"/>
</dbReference>
<evidence type="ECO:0000256" key="14">
    <source>
        <dbReference type="ARBA" id="ARBA00039103"/>
    </source>
</evidence>
<evidence type="ECO:0000313" key="18">
    <source>
        <dbReference type="EMBL" id="GCF92900.1"/>
    </source>
</evidence>
<keyword evidence="19" id="KW-1185">Reference proteome</keyword>
<sequence length="684" mass="73658">MEKTYRLDGLDCAHCAAKIEHAVQGISGVKRATVDFMTTKMIIEAPEKDMPRICDEAERTVHQFEPEVEMKDLTAPKEEESQTGKIIQIAVALVATAALVLLDPTMPWKFAAYLAVYLWIGWDVLKTAATNILKGQVFDENFLMSVATIGALAIGEYPEAVGVMLFYQVGEFFQDYAVNRSRKSISALLEIRPDYANRLVDGQVEKVAPESVKIGETIVVNPGERVPLDGEIIDGQSFVDTSALTGESVPRKVVVGEEILSGFVNQSGRLTVKTTTTFGESTVNKILDLVENASSKKAPAENFITSFARYYTPIVVGLAVLLAVVPPMILNEPFQMWVYRALTFLVISCPCALVISVPLSFFGGIGGASKAGILIKGSNYIERLATIETLVFDKTGTLTKGVFAIQKMDTTMDQEKFLQGVASVEQNSSHPIAQSILKANHAPLLPVTSLEERAGYGVDAVVEGQHYLVGNAKLLEQAGVVFEPVQEIGTVIYVAIDQQYAGYLLIADELKADVATTMSELKQTGIKQTVMLTGDNRTIAEAIGNKIGMDKVYSELLPADKVTQLEKLLDQKVAFVGDGMNDAPVLARADLGIAMGGLGSDAAIEAADVVIMDDQPARIPAAIKIARKTMRIVKQNIVFAIGIKIFVLILGALGIASMGAAVFADVGVTVLAVLNAMRCLNSGK</sequence>
<evidence type="ECO:0000256" key="2">
    <source>
        <dbReference type="ARBA" id="ARBA00006024"/>
    </source>
</evidence>
<dbReference type="SUPFAM" id="SSF55008">
    <property type="entry name" value="HMA, heavy metal-associated domain"/>
    <property type="match status" value="1"/>
</dbReference>
<dbReference type="GO" id="GO:0016887">
    <property type="term" value="F:ATP hydrolysis activity"/>
    <property type="evidence" value="ECO:0007669"/>
    <property type="project" value="InterPro"/>
</dbReference>
<dbReference type="GO" id="GO:0005524">
    <property type="term" value="F:ATP binding"/>
    <property type="evidence" value="ECO:0007669"/>
    <property type="project" value="UniProtKB-UniRule"/>
</dbReference>
<evidence type="ECO:0000256" key="15">
    <source>
        <dbReference type="ARBA" id="ARBA00049338"/>
    </source>
</evidence>
<reference evidence="19" key="1">
    <citation type="submission" date="2019-02" db="EMBL/GenBank/DDBJ databases">
        <title>Draft genome sequence of Enterococcus sp. Gos25-1.</title>
        <authorList>
            <person name="Tanaka N."/>
            <person name="Shiwa Y."/>
            <person name="Fujita N."/>
        </authorList>
    </citation>
    <scope>NUCLEOTIDE SEQUENCE [LARGE SCALE GENOMIC DNA]</scope>
    <source>
        <strain evidence="19">Gos25-1</strain>
    </source>
</reference>
<dbReference type="EC" id="7.2.2.21" evidence="14"/>
<dbReference type="RefSeq" id="WP_146621388.1">
    <property type="nucleotide sequence ID" value="NZ_BJCC01000007.1"/>
</dbReference>
<feature type="transmembrane region" description="Helical" evidence="16">
    <location>
        <begin position="310"/>
        <end position="329"/>
    </location>
</feature>
<keyword evidence="5" id="KW-0597">Phosphoprotein</keyword>
<evidence type="ECO:0000259" key="17">
    <source>
        <dbReference type="PROSITE" id="PS50846"/>
    </source>
</evidence>
<evidence type="ECO:0000256" key="4">
    <source>
        <dbReference type="ARBA" id="ARBA00022539"/>
    </source>
</evidence>
<evidence type="ECO:0000256" key="16">
    <source>
        <dbReference type="RuleBase" id="RU362081"/>
    </source>
</evidence>
<comment type="catalytic activity">
    <reaction evidence="15">
        <text>Cd(2+)(in) + ATP + H2O = Cd(2+)(out) + ADP + phosphate + H(+)</text>
        <dbReference type="Rhea" id="RHEA:12132"/>
        <dbReference type="ChEBI" id="CHEBI:15377"/>
        <dbReference type="ChEBI" id="CHEBI:15378"/>
        <dbReference type="ChEBI" id="CHEBI:30616"/>
        <dbReference type="ChEBI" id="CHEBI:43474"/>
        <dbReference type="ChEBI" id="CHEBI:48775"/>
        <dbReference type="ChEBI" id="CHEBI:456216"/>
        <dbReference type="EC" id="7.2.2.21"/>
    </reaction>
</comment>
<dbReference type="InterPro" id="IPR027256">
    <property type="entry name" value="P-typ_ATPase_IB"/>
</dbReference>
<dbReference type="Pfam" id="PF00702">
    <property type="entry name" value="Hydrolase"/>
    <property type="match status" value="1"/>
</dbReference>
<keyword evidence="9 16" id="KW-0067">ATP-binding</keyword>
<dbReference type="InterPro" id="IPR051014">
    <property type="entry name" value="Cation_Transport_ATPase_IB"/>
</dbReference>
<dbReference type="Gene3D" id="3.40.1110.10">
    <property type="entry name" value="Calcium-transporting ATPase, cytoplasmic domain N"/>
    <property type="match status" value="1"/>
</dbReference>
<dbReference type="PROSITE" id="PS01047">
    <property type="entry name" value="HMA_1"/>
    <property type="match status" value="1"/>
</dbReference>
<dbReference type="InterPro" id="IPR008250">
    <property type="entry name" value="ATPase_P-typ_transduc_dom_A_sf"/>
</dbReference>
<keyword evidence="11 16" id="KW-1133">Transmembrane helix</keyword>
<dbReference type="CDD" id="cd00371">
    <property type="entry name" value="HMA"/>
    <property type="match status" value="1"/>
</dbReference>
<dbReference type="PRINTS" id="PR00119">
    <property type="entry name" value="CATATPASE"/>
</dbReference>
<keyword evidence="10" id="KW-1278">Translocase</keyword>
<evidence type="ECO:0000256" key="12">
    <source>
        <dbReference type="ARBA" id="ARBA00023065"/>
    </source>
</evidence>
<dbReference type="PROSITE" id="PS00154">
    <property type="entry name" value="ATPASE_E1_E2"/>
    <property type="match status" value="1"/>
</dbReference>
<dbReference type="Gene3D" id="3.30.70.100">
    <property type="match status" value="1"/>
</dbReference>
<dbReference type="GO" id="GO:0005886">
    <property type="term" value="C:plasma membrane"/>
    <property type="evidence" value="ECO:0007669"/>
    <property type="project" value="UniProtKB-SubCell"/>
</dbReference>
<dbReference type="GO" id="GO:0046872">
    <property type="term" value="F:metal ion binding"/>
    <property type="evidence" value="ECO:0007669"/>
    <property type="project" value="UniProtKB-KW"/>
</dbReference>
<evidence type="ECO:0000256" key="7">
    <source>
        <dbReference type="ARBA" id="ARBA00022723"/>
    </source>
</evidence>
<dbReference type="PANTHER" id="PTHR48085:SF5">
    <property type="entry name" value="CADMIUM_ZINC-TRANSPORTING ATPASE HMA4-RELATED"/>
    <property type="match status" value="1"/>
</dbReference>
<keyword evidence="8 16" id="KW-0547">Nucleotide-binding</keyword>
<dbReference type="FunFam" id="2.70.150.10:FF:000002">
    <property type="entry name" value="Copper-transporting ATPase 1, putative"/>
    <property type="match status" value="1"/>
</dbReference>
<comment type="subcellular location">
    <subcellularLocation>
        <location evidence="1">Cell membrane</location>
        <topology evidence="1">Multi-pass membrane protein</topology>
    </subcellularLocation>
</comment>
<evidence type="ECO:0000256" key="11">
    <source>
        <dbReference type="ARBA" id="ARBA00022989"/>
    </source>
</evidence>
<feature type="domain" description="HMA" evidence="17">
    <location>
        <begin position="1"/>
        <end position="69"/>
    </location>
</feature>
<dbReference type="NCBIfam" id="TIGR01494">
    <property type="entry name" value="ATPase_P-type"/>
    <property type="match status" value="1"/>
</dbReference>